<reference evidence="3 4" key="1">
    <citation type="submission" date="2019-04" db="EMBL/GenBank/DDBJ databases">
        <authorList>
            <person name="Li Y."/>
            <person name="Wang J."/>
        </authorList>
    </citation>
    <scope>NUCLEOTIDE SEQUENCE [LARGE SCALE GENOMIC DNA]</scope>
    <source>
        <strain evidence="3 4">DSM 14668</strain>
    </source>
</reference>
<evidence type="ECO:0008006" key="5">
    <source>
        <dbReference type="Google" id="ProtNLM"/>
    </source>
</evidence>
<organism evidence="3 4">
    <name type="scientific">Polyangium fumosum</name>
    <dbReference type="NCBI Taxonomy" id="889272"/>
    <lineage>
        <taxon>Bacteria</taxon>
        <taxon>Pseudomonadati</taxon>
        <taxon>Myxococcota</taxon>
        <taxon>Polyangia</taxon>
        <taxon>Polyangiales</taxon>
        <taxon>Polyangiaceae</taxon>
        <taxon>Polyangium</taxon>
    </lineage>
</organism>
<dbReference type="AlphaFoldDB" id="A0A4U1IZT7"/>
<comment type="caution">
    <text evidence="3">The sequence shown here is derived from an EMBL/GenBank/DDBJ whole genome shotgun (WGS) entry which is preliminary data.</text>
</comment>
<gene>
    <name evidence="3" type="ORF">E8A74_35320</name>
</gene>
<evidence type="ECO:0000256" key="2">
    <source>
        <dbReference type="SAM" id="Phobius"/>
    </source>
</evidence>
<keyword evidence="2" id="KW-0472">Membrane</keyword>
<keyword evidence="4" id="KW-1185">Reference proteome</keyword>
<name>A0A4U1IZT7_9BACT</name>
<dbReference type="OrthoDB" id="5500279at2"/>
<feature type="transmembrane region" description="Helical" evidence="2">
    <location>
        <begin position="231"/>
        <end position="255"/>
    </location>
</feature>
<keyword evidence="2" id="KW-1133">Transmembrane helix</keyword>
<feature type="region of interest" description="Disordered" evidence="1">
    <location>
        <begin position="1"/>
        <end position="27"/>
    </location>
</feature>
<protein>
    <recommendedName>
        <fullName evidence="5">PEGA domain-containing protein</fullName>
    </recommendedName>
</protein>
<sequence>MLATACPALAQGKGGKKPPAEPAAPEDPNLVEAKKHMEAGAAFYNDPSGHKCEEAYREFKKAFDLSGSMNAVKGMGLCAMELERDGEAISLLEKFLEAKGDQLDPADKQQMETDLKALRSVVAWVTLKSDRPGVTITDVRTPARGFPITNRYTIGLTGTRIGIHPGTHEFKASVEGAPDQVWKVEITNGGKYDREFEFDKGKPVTAEGFTEKDFLGNEDKPAEQPSRPVPITVFVVGGAAIAAGVAGAIVGGALATGARADFDASNGKANSKEELQVLEDMRSKVVTLNAVADVCFGLAASGAVAATVLFVLRPEKKPAEPPKESFAFAPWAIPQGGGMMAVGTF</sequence>
<keyword evidence="2" id="KW-0812">Transmembrane</keyword>
<dbReference type="Proteomes" id="UP000309215">
    <property type="component" value="Unassembled WGS sequence"/>
</dbReference>
<evidence type="ECO:0000256" key="1">
    <source>
        <dbReference type="SAM" id="MobiDB-lite"/>
    </source>
</evidence>
<dbReference type="RefSeq" id="WP_136933491.1">
    <property type="nucleotide sequence ID" value="NZ_SSMQ01000049.1"/>
</dbReference>
<dbReference type="EMBL" id="SSMQ01000049">
    <property type="protein sequence ID" value="TKD00198.1"/>
    <property type="molecule type" value="Genomic_DNA"/>
</dbReference>
<accession>A0A4U1IZT7</accession>
<evidence type="ECO:0000313" key="4">
    <source>
        <dbReference type="Proteomes" id="UP000309215"/>
    </source>
</evidence>
<feature type="transmembrane region" description="Helical" evidence="2">
    <location>
        <begin position="290"/>
        <end position="312"/>
    </location>
</feature>
<proteinExistence type="predicted"/>
<evidence type="ECO:0000313" key="3">
    <source>
        <dbReference type="EMBL" id="TKD00198.1"/>
    </source>
</evidence>